<dbReference type="GO" id="GO:0005783">
    <property type="term" value="C:endoplasmic reticulum"/>
    <property type="evidence" value="ECO:0007669"/>
    <property type="project" value="TreeGrafter"/>
</dbReference>
<dbReference type="EMBL" id="JARPUR010000008">
    <property type="protein sequence ID" value="KAK4871498.1"/>
    <property type="molecule type" value="Genomic_DNA"/>
</dbReference>
<keyword evidence="2" id="KW-0276">Fatty acid metabolism</keyword>
<evidence type="ECO:0000256" key="4">
    <source>
        <dbReference type="ARBA" id="ARBA00026121"/>
    </source>
</evidence>
<protein>
    <recommendedName>
        <fullName evidence="4">long-chain-fatty-acid--CoA ligase</fullName>
        <ecNumber evidence="4">6.2.1.3</ecNumber>
    </recommendedName>
</protein>
<proteinExistence type="predicted"/>
<dbReference type="PANTHER" id="PTHR43272">
    <property type="entry name" value="LONG-CHAIN-FATTY-ACID--COA LIGASE"/>
    <property type="match status" value="1"/>
</dbReference>
<reference evidence="7" key="1">
    <citation type="submission" date="2023-01" db="EMBL/GenBank/DDBJ databases">
        <title>Key to firefly adult light organ development and bioluminescence: homeobox transcription factors regulate luciferase expression and transportation to peroxisome.</title>
        <authorList>
            <person name="Fu X."/>
        </authorList>
    </citation>
    <scope>NUCLEOTIDE SEQUENCE [LARGE SCALE GENOMIC DNA]</scope>
</reference>
<comment type="caution">
    <text evidence="6">The sequence shown here is derived from an EMBL/GenBank/DDBJ whole genome shotgun (WGS) entry which is preliminary data.</text>
</comment>
<gene>
    <name evidence="6" type="ORF">RN001_015622</name>
</gene>
<dbReference type="GO" id="GO:0004467">
    <property type="term" value="F:long-chain fatty acid-CoA ligase activity"/>
    <property type="evidence" value="ECO:0007669"/>
    <property type="project" value="UniProtKB-EC"/>
</dbReference>
<name>A0AAN7SJZ4_9COLE</name>
<dbReference type="Pfam" id="PF00501">
    <property type="entry name" value="AMP-binding"/>
    <property type="match status" value="1"/>
</dbReference>
<sequence>MDVHEVNDGPNQIASANLYTVTNIRERVKLRIPDIGVASETVAPISIPGLLTKVASNFPEHAALSYKTSAGIWKSITYREYEEQVRTCAKAFIHLGLERHNSVCIIGFNSPEWFVASLGAIFAGGVSVGVYTTNSSASCLHCATNNDTNIYVVQDEKQLEKILEIKDQIPHLKAIVQYEGVPQFPDVLSWEELMNIGREQNETLLESRLKQIAVNECCMLIFTSGTVGQPKAVMLSHDNITWNSLILAETLNARRGEDHFISYLPLSHIAAQVVDVFISLTVAGTTHFADKNALKGTLVKTMKEVRPTYFLGVPRVWEKMHESMIDIAAQNGFVKRYLGNWAKQQGYQHNMNKINGQQSQTWKYILANWLVLKRVKLALGLDRCKACVTAAAPLPVETKKYFLSLDIPLLEAFGLSEASGAHTLTPLDKFKIDSVGQTVSGMRTKISTKNDETTGEICLYGRHVFMGYLGEPEKTDETIDDDGWLLTGDIGYMDKDGLLYVTGRRKELLITAGGENIPPVLIEQTVKQELPHINNVMLVGDKKKYLALLITLRTEVDTDAKPLDALAFEVKQWLHTLGCPAETLSEVLQAGPDKKLLQAIDEGIQRANDKAISRAQRIQKFVILPNDFSIVGGELGPTLKLKRQVVSTKYADIIENLYN</sequence>
<evidence type="ECO:0000259" key="5">
    <source>
        <dbReference type="Pfam" id="PF00501"/>
    </source>
</evidence>
<evidence type="ECO:0000313" key="6">
    <source>
        <dbReference type="EMBL" id="KAK4871498.1"/>
    </source>
</evidence>
<dbReference type="InterPro" id="IPR000873">
    <property type="entry name" value="AMP-dep_synth/lig_dom"/>
</dbReference>
<feature type="domain" description="AMP-dependent synthetase/ligase" evidence="5">
    <location>
        <begin position="53"/>
        <end position="469"/>
    </location>
</feature>
<keyword evidence="3" id="KW-0443">Lipid metabolism</keyword>
<dbReference type="InterPro" id="IPR042099">
    <property type="entry name" value="ANL_N_sf"/>
</dbReference>
<dbReference type="Pfam" id="PF23562">
    <property type="entry name" value="AMP-binding_C_3"/>
    <property type="match status" value="1"/>
</dbReference>
<evidence type="ECO:0000256" key="1">
    <source>
        <dbReference type="ARBA" id="ARBA00022598"/>
    </source>
</evidence>
<dbReference type="AlphaFoldDB" id="A0AAN7SJZ4"/>
<organism evidence="6 7">
    <name type="scientific">Aquatica leii</name>
    <dbReference type="NCBI Taxonomy" id="1421715"/>
    <lineage>
        <taxon>Eukaryota</taxon>
        <taxon>Metazoa</taxon>
        <taxon>Ecdysozoa</taxon>
        <taxon>Arthropoda</taxon>
        <taxon>Hexapoda</taxon>
        <taxon>Insecta</taxon>
        <taxon>Pterygota</taxon>
        <taxon>Neoptera</taxon>
        <taxon>Endopterygota</taxon>
        <taxon>Coleoptera</taxon>
        <taxon>Polyphaga</taxon>
        <taxon>Elateriformia</taxon>
        <taxon>Elateroidea</taxon>
        <taxon>Lampyridae</taxon>
        <taxon>Luciolinae</taxon>
        <taxon>Aquatica</taxon>
    </lineage>
</organism>
<evidence type="ECO:0000313" key="7">
    <source>
        <dbReference type="Proteomes" id="UP001353858"/>
    </source>
</evidence>
<keyword evidence="1" id="KW-0436">Ligase</keyword>
<dbReference type="Gene3D" id="3.40.50.12780">
    <property type="entry name" value="N-terminal domain of ligase-like"/>
    <property type="match status" value="1"/>
</dbReference>
<dbReference type="Proteomes" id="UP001353858">
    <property type="component" value="Unassembled WGS sequence"/>
</dbReference>
<dbReference type="PANTHER" id="PTHR43272:SF32">
    <property type="entry name" value="AMP-DEPENDENT SYNTHETASE_LIGASE DOMAIN-CONTAINING PROTEIN"/>
    <property type="match status" value="1"/>
</dbReference>
<evidence type="ECO:0000256" key="3">
    <source>
        <dbReference type="ARBA" id="ARBA00023098"/>
    </source>
</evidence>
<dbReference type="EC" id="6.2.1.3" evidence="4"/>
<accession>A0AAN7SJZ4</accession>
<dbReference type="GO" id="GO:0016020">
    <property type="term" value="C:membrane"/>
    <property type="evidence" value="ECO:0007669"/>
    <property type="project" value="TreeGrafter"/>
</dbReference>
<dbReference type="SUPFAM" id="SSF56801">
    <property type="entry name" value="Acetyl-CoA synthetase-like"/>
    <property type="match status" value="1"/>
</dbReference>
<evidence type="ECO:0000256" key="2">
    <source>
        <dbReference type="ARBA" id="ARBA00022832"/>
    </source>
</evidence>
<keyword evidence="7" id="KW-1185">Reference proteome</keyword>